<feature type="transmembrane region" description="Helical" evidence="6">
    <location>
        <begin position="247"/>
        <end position="269"/>
    </location>
</feature>
<dbReference type="InterPro" id="IPR036259">
    <property type="entry name" value="MFS_trans_sf"/>
</dbReference>
<sequence>MTVAADSQMATPSLGRFLVQLIWGRWFMMFGALLIMAGAGGTYLFGVYSQEIKATFGYDQSTLNLMGTFKDLGANVGVLSGLIAEVTPVWFVLLLGSLMNFTGYFMIWLSLTGKIAKPKVWQMCLYICIGANSQNFANTGSLVTCVKNFPESRGMMLGLLKGYVGLSGAVFTQLYHAIYGDDAKSLVLLIGWFPGAISLIFIFIMRIMKVGRRHPREVTVFYYYLYISIGLALSAMALTIAQKGLRFSHVAYILSATLVCFWLFLPLVIAMKEEYIDWKTVKHPNDSAKNIESNEQATKETGDPKDDKEKKVTCFMDICDKPTRGEDYTILQALLSADMIILFVATLCGLGCSLTAVDNMGQIGLALGYPARTISTFVSLISIWNYFGRVFAGFGSEILLTKYKIPRPLIMSIALFLSSIGDILIAFPFNGSVYLASLLIGFAFGAQLTLLFTIISELFGLKTRKFYKGDIYKKFRDQSPENKIEMGVTEYSEGEKSCNQQRL</sequence>
<dbReference type="GO" id="GO:0016020">
    <property type="term" value="C:membrane"/>
    <property type="evidence" value="ECO:0007669"/>
    <property type="project" value="UniProtKB-SubCell"/>
</dbReference>
<dbReference type="PANTHER" id="PTHR21576:SF110">
    <property type="entry name" value="PROTEIN NUCLEAR FUSION DEFECTIVE 4-LIKE"/>
    <property type="match status" value="1"/>
</dbReference>
<proteinExistence type="predicted"/>
<dbReference type="OrthoDB" id="410267at2759"/>
<dbReference type="InterPro" id="IPR010658">
    <property type="entry name" value="Nodulin-like"/>
</dbReference>
<dbReference type="EMBL" id="JAKOGI010000006">
    <property type="protein sequence ID" value="KAJ8452162.1"/>
    <property type="molecule type" value="Genomic_DNA"/>
</dbReference>
<feature type="transmembrane region" description="Helical" evidence="6">
    <location>
        <begin position="333"/>
        <end position="357"/>
    </location>
</feature>
<dbReference type="PANTHER" id="PTHR21576">
    <property type="entry name" value="UNCHARACTERIZED NODULIN-LIKE PROTEIN"/>
    <property type="match status" value="1"/>
</dbReference>
<accession>A0A9Q1L111</accession>
<evidence type="ECO:0000256" key="2">
    <source>
        <dbReference type="ARBA" id="ARBA00022692"/>
    </source>
</evidence>
<dbReference type="Pfam" id="PF06813">
    <property type="entry name" value="Nodulin-like"/>
    <property type="match status" value="1"/>
</dbReference>
<feature type="transmembrane region" description="Helical" evidence="6">
    <location>
        <begin position="433"/>
        <end position="455"/>
    </location>
</feature>
<evidence type="ECO:0000256" key="1">
    <source>
        <dbReference type="ARBA" id="ARBA00004141"/>
    </source>
</evidence>
<reference evidence="8" key="1">
    <citation type="submission" date="2022-04" db="EMBL/GenBank/DDBJ databases">
        <title>Carnegiea gigantea Genome sequencing and assembly v2.</title>
        <authorList>
            <person name="Copetti D."/>
            <person name="Sanderson M.J."/>
            <person name="Burquez A."/>
            <person name="Wojciechowski M.F."/>
        </authorList>
    </citation>
    <scope>NUCLEOTIDE SEQUENCE</scope>
    <source>
        <strain evidence="8">SGP5-SGP5p</strain>
        <tissue evidence="8">Aerial part</tissue>
    </source>
</reference>
<keyword evidence="9" id="KW-1185">Reference proteome</keyword>
<comment type="caution">
    <text evidence="8">The sequence shown here is derived from an EMBL/GenBank/DDBJ whole genome shotgun (WGS) entry which is preliminary data.</text>
</comment>
<name>A0A9Q1L111_9CARY</name>
<feature type="transmembrane region" description="Helical" evidence="6">
    <location>
        <begin position="369"/>
        <end position="387"/>
    </location>
</feature>
<feature type="transmembrane region" description="Helical" evidence="6">
    <location>
        <begin position="157"/>
        <end position="179"/>
    </location>
</feature>
<feature type="transmembrane region" description="Helical" evidence="6">
    <location>
        <begin position="26"/>
        <end position="48"/>
    </location>
</feature>
<evidence type="ECO:0000256" key="3">
    <source>
        <dbReference type="ARBA" id="ARBA00022989"/>
    </source>
</evidence>
<dbReference type="SUPFAM" id="SSF103473">
    <property type="entry name" value="MFS general substrate transporter"/>
    <property type="match status" value="2"/>
</dbReference>
<feature type="transmembrane region" description="Helical" evidence="6">
    <location>
        <begin position="185"/>
        <end position="208"/>
    </location>
</feature>
<comment type="subcellular location">
    <subcellularLocation>
        <location evidence="1">Membrane</location>
        <topology evidence="1">Multi-pass membrane protein</topology>
    </subcellularLocation>
</comment>
<feature type="region of interest" description="Disordered" evidence="5">
    <location>
        <begin position="287"/>
        <end position="307"/>
    </location>
</feature>
<feature type="compositionally biased region" description="Basic and acidic residues" evidence="5">
    <location>
        <begin position="297"/>
        <end position="307"/>
    </location>
</feature>
<dbReference type="AlphaFoldDB" id="A0A9Q1L111"/>
<evidence type="ECO:0000313" key="9">
    <source>
        <dbReference type="Proteomes" id="UP001153076"/>
    </source>
</evidence>
<feature type="compositionally biased region" description="Polar residues" evidence="5">
    <location>
        <begin position="287"/>
        <end position="296"/>
    </location>
</feature>
<organism evidence="8 9">
    <name type="scientific">Carnegiea gigantea</name>
    <dbReference type="NCBI Taxonomy" id="171969"/>
    <lineage>
        <taxon>Eukaryota</taxon>
        <taxon>Viridiplantae</taxon>
        <taxon>Streptophyta</taxon>
        <taxon>Embryophyta</taxon>
        <taxon>Tracheophyta</taxon>
        <taxon>Spermatophyta</taxon>
        <taxon>Magnoliopsida</taxon>
        <taxon>eudicotyledons</taxon>
        <taxon>Gunneridae</taxon>
        <taxon>Pentapetalae</taxon>
        <taxon>Caryophyllales</taxon>
        <taxon>Cactineae</taxon>
        <taxon>Cactaceae</taxon>
        <taxon>Cactoideae</taxon>
        <taxon>Echinocereeae</taxon>
        <taxon>Carnegiea</taxon>
    </lineage>
</organism>
<evidence type="ECO:0000256" key="4">
    <source>
        <dbReference type="ARBA" id="ARBA00023136"/>
    </source>
</evidence>
<keyword evidence="4 6" id="KW-0472">Membrane</keyword>
<evidence type="ECO:0000259" key="7">
    <source>
        <dbReference type="Pfam" id="PF06813"/>
    </source>
</evidence>
<feature type="transmembrane region" description="Helical" evidence="6">
    <location>
        <begin position="408"/>
        <end position="427"/>
    </location>
</feature>
<dbReference type="Proteomes" id="UP001153076">
    <property type="component" value="Unassembled WGS sequence"/>
</dbReference>
<keyword evidence="2 6" id="KW-0812">Transmembrane</keyword>
<feature type="transmembrane region" description="Helical" evidence="6">
    <location>
        <begin position="220"/>
        <end position="241"/>
    </location>
</feature>
<evidence type="ECO:0000313" key="8">
    <source>
        <dbReference type="EMBL" id="KAJ8452162.1"/>
    </source>
</evidence>
<protein>
    <recommendedName>
        <fullName evidence="7">Nodulin-like domain-containing protein</fullName>
    </recommendedName>
</protein>
<feature type="domain" description="Nodulin-like" evidence="7">
    <location>
        <begin position="25"/>
        <end position="270"/>
    </location>
</feature>
<gene>
    <name evidence="8" type="ORF">Cgig2_016743</name>
</gene>
<keyword evidence="3 6" id="KW-1133">Transmembrane helix</keyword>
<evidence type="ECO:0000256" key="5">
    <source>
        <dbReference type="SAM" id="MobiDB-lite"/>
    </source>
</evidence>
<feature type="transmembrane region" description="Helical" evidence="6">
    <location>
        <begin position="89"/>
        <end position="111"/>
    </location>
</feature>
<evidence type="ECO:0000256" key="6">
    <source>
        <dbReference type="SAM" id="Phobius"/>
    </source>
</evidence>